<evidence type="ECO:0000256" key="1">
    <source>
        <dbReference type="ARBA" id="ARBA00023002"/>
    </source>
</evidence>
<organism evidence="3 4">
    <name type="scientific">Gordonibacter massiliensis</name>
    <name type="common">ex Traore et al. 2017</name>
    <dbReference type="NCBI Taxonomy" id="1841863"/>
    <lineage>
        <taxon>Bacteria</taxon>
        <taxon>Bacillati</taxon>
        <taxon>Actinomycetota</taxon>
        <taxon>Coriobacteriia</taxon>
        <taxon>Eggerthellales</taxon>
        <taxon>Eggerthellaceae</taxon>
        <taxon>Gordonibacter</taxon>
    </lineage>
</organism>
<dbReference type="PANTHER" id="PTHR48084:SF3">
    <property type="entry name" value="SUBUNIT OF PYRUVATE:FLAVODOXIN OXIDOREDUCTASE"/>
    <property type="match status" value="1"/>
</dbReference>
<dbReference type="Proteomes" id="UP000587396">
    <property type="component" value="Unassembled WGS sequence"/>
</dbReference>
<dbReference type="Gene3D" id="3.40.50.970">
    <property type="match status" value="1"/>
</dbReference>
<dbReference type="InterPro" id="IPR029061">
    <property type="entry name" value="THDP-binding"/>
</dbReference>
<feature type="domain" description="Thiamine pyrophosphate enzyme TPP-binding" evidence="2">
    <location>
        <begin position="56"/>
        <end position="214"/>
    </location>
</feature>
<dbReference type="EMBL" id="JACMSE010000004">
    <property type="protein sequence ID" value="MBC2889263.1"/>
    <property type="molecule type" value="Genomic_DNA"/>
</dbReference>
<reference evidence="3 4" key="1">
    <citation type="submission" date="2020-08" db="EMBL/GenBank/DDBJ databases">
        <authorList>
            <person name="Liu C."/>
            <person name="Sun Q."/>
        </authorList>
    </citation>
    <scope>NUCLEOTIDE SEQUENCE [LARGE SCALE GENOMIC DNA]</scope>
    <source>
        <strain evidence="3 4">N22</strain>
    </source>
</reference>
<protein>
    <submittedName>
        <fullName evidence="3">2-oxoglutarate oxidoreductase</fullName>
    </submittedName>
</protein>
<keyword evidence="1" id="KW-0560">Oxidoreductase</keyword>
<dbReference type="SUPFAM" id="SSF52518">
    <property type="entry name" value="Thiamin diphosphate-binding fold (THDP-binding)"/>
    <property type="match status" value="1"/>
</dbReference>
<sequence>MAEKETKVVFERPHALLPVVTNYCPGCTHGIINRLVAECLDELDVEGDAVGVAPVGCSVMAYDFFGCDMIEAAHGRAPAVATAVKRVHPDGVVFAYQGDGDLASIGMAETIHAATRGENITVIFINNAIYGMTGGQMAPTSLPNQVTQTSPYGRDTDAAGFPIRVCELLSSLDGVAYLERVTADCPKNVRKAKKAIKKAFQTQIDGAGYSLVEVVATCPTNWGMTPQDSFEWMRENMLPYYPLGVYKDVRAEGFANASEAAAARAADCPIANPAAQAEGGAR</sequence>
<keyword evidence="4" id="KW-1185">Reference proteome</keyword>
<dbReference type="InterPro" id="IPR051457">
    <property type="entry name" value="2-oxoacid:Fd_oxidoreductase"/>
</dbReference>
<evidence type="ECO:0000313" key="4">
    <source>
        <dbReference type="Proteomes" id="UP000587396"/>
    </source>
</evidence>
<name>A0A842JBL5_9ACTN</name>
<comment type="caution">
    <text evidence="3">The sequence shown here is derived from an EMBL/GenBank/DDBJ whole genome shotgun (WGS) entry which is preliminary data.</text>
</comment>
<gene>
    <name evidence="3" type="ORF">H7313_07870</name>
</gene>
<dbReference type="Pfam" id="PF02775">
    <property type="entry name" value="TPP_enzyme_C"/>
    <property type="match status" value="1"/>
</dbReference>
<dbReference type="RefSeq" id="WP_185905115.1">
    <property type="nucleotide sequence ID" value="NZ_JACMSE010000004.1"/>
</dbReference>
<dbReference type="GO" id="GO:0000287">
    <property type="term" value="F:magnesium ion binding"/>
    <property type="evidence" value="ECO:0007669"/>
    <property type="project" value="UniProtKB-ARBA"/>
</dbReference>
<dbReference type="PANTHER" id="PTHR48084">
    <property type="entry name" value="2-OXOGLUTARATE OXIDOREDUCTASE SUBUNIT KORB-RELATED"/>
    <property type="match status" value="1"/>
</dbReference>
<dbReference type="InterPro" id="IPR011766">
    <property type="entry name" value="TPP_enzyme_TPP-bd"/>
</dbReference>
<evidence type="ECO:0000313" key="3">
    <source>
        <dbReference type="EMBL" id="MBC2889263.1"/>
    </source>
</evidence>
<evidence type="ECO:0000259" key="2">
    <source>
        <dbReference type="Pfam" id="PF02775"/>
    </source>
</evidence>
<dbReference type="GO" id="GO:0016625">
    <property type="term" value="F:oxidoreductase activity, acting on the aldehyde or oxo group of donors, iron-sulfur protein as acceptor"/>
    <property type="evidence" value="ECO:0007669"/>
    <property type="project" value="UniProtKB-ARBA"/>
</dbReference>
<dbReference type="GO" id="GO:0045333">
    <property type="term" value="P:cellular respiration"/>
    <property type="evidence" value="ECO:0007669"/>
    <property type="project" value="UniProtKB-ARBA"/>
</dbReference>
<proteinExistence type="predicted"/>
<accession>A0A842JBL5</accession>
<dbReference type="GO" id="GO:0030976">
    <property type="term" value="F:thiamine pyrophosphate binding"/>
    <property type="evidence" value="ECO:0007669"/>
    <property type="project" value="InterPro"/>
</dbReference>
<dbReference type="AlphaFoldDB" id="A0A842JBL5"/>